<name>A0A565BD88_9BRAS</name>
<sequence>MSTTFAVVSKPRYFCALSILVIGKQRPTMEWSTGLKIALGSAKGLSYRNNGAFLTEIVEPIKKSTELAPLLDKITTS</sequence>
<accession>A0A565BD88</accession>
<proteinExistence type="predicted"/>
<comment type="caution">
    <text evidence="1">The sequence shown here is derived from an EMBL/GenBank/DDBJ whole genome shotgun (WGS) entry which is preliminary data.</text>
</comment>
<keyword evidence="2" id="KW-1185">Reference proteome</keyword>
<dbReference type="EMBL" id="CABITT030000003">
    <property type="protein sequence ID" value="VVA99155.1"/>
    <property type="molecule type" value="Genomic_DNA"/>
</dbReference>
<protein>
    <submittedName>
        <fullName evidence="1">Uncharacterized protein</fullName>
    </submittedName>
</protein>
<dbReference type="AlphaFoldDB" id="A0A565BD88"/>
<dbReference type="Proteomes" id="UP000489600">
    <property type="component" value="Unassembled WGS sequence"/>
</dbReference>
<reference evidence="1" key="1">
    <citation type="submission" date="2019-07" db="EMBL/GenBank/DDBJ databases">
        <authorList>
            <person name="Dittberner H."/>
        </authorList>
    </citation>
    <scope>NUCLEOTIDE SEQUENCE [LARGE SCALE GENOMIC DNA]</scope>
</reference>
<evidence type="ECO:0000313" key="1">
    <source>
        <dbReference type="EMBL" id="VVA99155.1"/>
    </source>
</evidence>
<evidence type="ECO:0000313" key="2">
    <source>
        <dbReference type="Proteomes" id="UP000489600"/>
    </source>
</evidence>
<organism evidence="1 2">
    <name type="scientific">Arabis nemorensis</name>
    <dbReference type="NCBI Taxonomy" id="586526"/>
    <lineage>
        <taxon>Eukaryota</taxon>
        <taxon>Viridiplantae</taxon>
        <taxon>Streptophyta</taxon>
        <taxon>Embryophyta</taxon>
        <taxon>Tracheophyta</taxon>
        <taxon>Spermatophyta</taxon>
        <taxon>Magnoliopsida</taxon>
        <taxon>eudicotyledons</taxon>
        <taxon>Gunneridae</taxon>
        <taxon>Pentapetalae</taxon>
        <taxon>rosids</taxon>
        <taxon>malvids</taxon>
        <taxon>Brassicales</taxon>
        <taxon>Brassicaceae</taxon>
        <taxon>Arabideae</taxon>
        <taxon>Arabis</taxon>
    </lineage>
</organism>
<gene>
    <name evidence="1" type="ORF">ANE_LOCUS9600</name>
</gene>